<evidence type="ECO:0000313" key="4">
    <source>
        <dbReference type="Proteomes" id="UP000680067"/>
    </source>
</evidence>
<sequence>MKQGKYVLATSLLAALSACGGGGGSTTATDNPQTPPSAATAAPVSVPIVVSDASSENWAAINITLVSLTLTDTNGKQTANLLSTPWSGNLEQLDNIASSLQAATLVSGSTYTGAT</sequence>
<feature type="signal peptide" evidence="2">
    <location>
        <begin position="1"/>
        <end position="20"/>
    </location>
</feature>
<feature type="region of interest" description="Disordered" evidence="1">
    <location>
        <begin position="20"/>
        <end position="41"/>
    </location>
</feature>
<dbReference type="Proteomes" id="UP000680067">
    <property type="component" value="Unassembled WGS sequence"/>
</dbReference>
<proteinExistence type="predicted"/>
<organism evidence="3 4">
    <name type="scientific">Undibacterium luofuense</name>
    <dbReference type="NCBI Taxonomy" id="2828733"/>
    <lineage>
        <taxon>Bacteria</taxon>
        <taxon>Pseudomonadati</taxon>
        <taxon>Pseudomonadota</taxon>
        <taxon>Betaproteobacteria</taxon>
        <taxon>Burkholderiales</taxon>
        <taxon>Oxalobacteraceae</taxon>
        <taxon>Undibacterium</taxon>
    </lineage>
</organism>
<dbReference type="EMBL" id="JAGSPN010000123">
    <property type="protein sequence ID" value="MBR7784347.1"/>
    <property type="molecule type" value="Genomic_DNA"/>
</dbReference>
<keyword evidence="4" id="KW-1185">Reference proteome</keyword>
<feature type="chain" id="PRO_5038126831" evidence="2">
    <location>
        <begin position="21"/>
        <end position="115"/>
    </location>
</feature>
<dbReference type="AlphaFoldDB" id="A0A941I6W6"/>
<keyword evidence="2" id="KW-0732">Signal</keyword>
<evidence type="ECO:0000313" key="3">
    <source>
        <dbReference type="EMBL" id="MBR7784347.1"/>
    </source>
</evidence>
<name>A0A941I6W6_9BURK</name>
<feature type="non-terminal residue" evidence="3">
    <location>
        <position position="115"/>
    </location>
</feature>
<comment type="caution">
    <text evidence="3">The sequence shown here is derived from an EMBL/GenBank/DDBJ whole genome shotgun (WGS) entry which is preliminary data.</text>
</comment>
<gene>
    <name evidence="3" type="ORF">KDM89_19635</name>
</gene>
<protein>
    <submittedName>
        <fullName evidence="3">Uncharacterized protein</fullName>
    </submittedName>
</protein>
<evidence type="ECO:0000256" key="1">
    <source>
        <dbReference type="SAM" id="MobiDB-lite"/>
    </source>
</evidence>
<dbReference type="PROSITE" id="PS51257">
    <property type="entry name" value="PROKAR_LIPOPROTEIN"/>
    <property type="match status" value="1"/>
</dbReference>
<reference evidence="3" key="1">
    <citation type="submission" date="2021-04" db="EMBL/GenBank/DDBJ databases">
        <title>novel species isolated from subtropical streams in China.</title>
        <authorList>
            <person name="Lu H."/>
        </authorList>
    </citation>
    <scope>NUCLEOTIDE SEQUENCE</scope>
    <source>
        <strain evidence="3">LFS511W</strain>
    </source>
</reference>
<accession>A0A941I6W6</accession>
<evidence type="ECO:0000256" key="2">
    <source>
        <dbReference type="SAM" id="SignalP"/>
    </source>
</evidence>